<comment type="caution">
    <text evidence="1">The sequence shown here is derived from an EMBL/GenBank/DDBJ whole genome shotgun (WGS) entry which is preliminary data.</text>
</comment>
<gene>
    <name evidence="1" type="ORF">AADEFJLK_04700</name>
</gene>
<dbReference type="Proteomes" id="UP000237423">
    <property type="component" value="Unassembled WGS sequence"/>
</dbReference>
<name>A0A2S5CFM3_9GAMM</name>
<evidence type="ECO:0000313" key="2">
    <source>
        <dbReference type="Proteomes" id="UP000237423"/>
    </source>
</evidence>
<dbReference type="EMBL" id="PGFZ01000078">
    <property type="protein sequence ID" value="POZ49532.1"/>
    <property type="molecule type" value="Genomic_DNA"/>
</dbReference>
<dbReference type="RefSeq" id="WP_103976042.1">
    <property type="nucleotide sequence ID" value="NZ_PGFZ01000078.1"/>
</dbReference>
<organism evidence="1 2">
    <name type="scientific">Methylovulum psychrotolerans</name>
    <dbReference type="NCBI Taxonomy" id="1704499"/>
    <lineage>
        <taxon>Bacteria</taxon>
        <taxon>Pseudomonadati</taxon>
        <taxon>Pseudomonadota</taxon>
        <taxon>Gammaproteobacteria</taxon>
        <taxon>Methylococcales</taxon>
        <taxon>Methylococcaceae</taxon>
        <taxon>Methylovulum</taxon>
    </lineage>
</organism>
<evidence type="ECO:0000313" key="1">
    <source>
        <dbReference type="EMBL" id="POZ49532.1"/>
    </source>
</evidence>
<protein>
    <submittedName>
        <fullName evidence="1">Uncharacterized protein</fullName>
    </submittedName>
</protein>
<dbReference type="AlphaFoldDB" id="A0A2S5CFM3"/>
<accession>A0A2S5CFM3</accession>
<sequence length="174" mass="19272">MTLTGCGTLFAPRIDDLAFVSASVVNILDHSEIPWLGRERPSLKLLEITFESQANLIAVAADHEFNMTSEIFYCGDGPAKYMGGYFSVYHKGAIITPSTQTRNPLKMEGQQKHSYQIYIKYIQQHADISASGETITPKYDLSQPTEGLCARIHGGNMLGTYFDSNIFTIPKTAL</sequence>
<proteinExistence type="predicted"/>
<reference evidence="1 2" key="1">
    <citation type="submission" date="2017-11" db="EMBL/GenBank/DDBJ databases">
        <title>Draft Genome Sequence of Methylobacter psychrotolerans Sph1T, an Obligate Methanotroph from Low-Temperature Environments.</title>
        <authorList>
            <person name="Oshkin I.Y."/>
            <person name="Miroshnikov K."/>
            <person name="Belova S.E."/>
            <person name="Korzhenkov A."/>
            <person name="Toshchakov S.V."/>
            <person name="Dedysh S.N."/>
        </authorList>
    </citation>
    <scope>NUCLEOTIDE SEQUENCE [LARGE SCALE GENOMIC DNA]</scope>
    <source>
        <strain evidence="1 2">Sph1</strain>
    </source>
</reference>